<keyword evidence="4" id="KW-1185">Reference proteome</keyword>
<dbReference type="PANTHER" id="PTHR36417:SF2">
    <property type="entry name" value="SELENOPROTEIN DOMAIN PROTEIN (AFU_ORTHOLOGUE AFUA_1G05220)"/>
    <property type="match status" value="1"/>
</dbReference>
<evidence type="ECO:0000256" key="2">
    <source>
        <dbReference type="SAM" id="MobiDB-lite"/>
    </source>
</evidence>
<dbReference type="InterPro" id="IPR011893">
    <property type="entry name" value="Selenoprotein_Rdx-typ"/>
</dbReference>
<protein>
    <submittedName>
        <fullName evidence="3">Uncharacterized protein</fullName>
    </submittedName>
</protein>
<evidence type="ECO:0000313" key="4">
    <source>
        <dbReference type="Proteomes" id="UP000095009"/>
    </source>
</evidence>
<name>A0A1E3PSN8_9ASCO</name>
<gene>
    <name evidence="3" type="ORF">NADFUDRAFT_49095</name>
</gene>
<reference evidence="3 4" key="1">
    <citation type="journal article" date="2016" name="Proc. Natl. Acad. Sci. U.S.A.">
        <title>Comparative genomics of biotechnologically important yeasts.</title>
        <authorList>
            <person name="Riley R."/>
            <person name="Haridas S."/>
            <person name="Wolfe K.H."/>
            <person name="Lopes M.R."/>
            <person name="Hittinger C.T."/>
            <person name="Goeker M."/>
            <person name="Salamov A.A."/>
            <person name="Wisecaver J.H."/>
            <person name="Long T.M."/>
            <person name="Calvey C.H."/>
            <person name="Aerts A.L."/>
            <person name="Barry K.W."/>
            <person name="Choi C."/>
            <person name="Clum A."/>
            <person name="Coughlan A.Y."/>
            <person name="Deshpande S."/>
            <person name="Douglass A.P."/>
            <person name="Hanson S.J."/>
            <person name="Klenk H.-P."/>
            <person name="LaButti K.M."/>
            <person name="Lapidus A."/>
            <person name="Lindquist E.A."/>
            <person name="Lipzen A.M."/>
            <person name="Meier-Kolthoff J.P."/>
            <person name="Ohm R.A."/>
            <person name="Otillar R.P."/>
            <person name="Pangilinan J.L."/>
            <person name="Peng Y."/>
            <person name="Rokas A."/>
            <person name="Rosa C.A."/>
            <person name="Scheuner C."/>
            <person name="Sibirny A.A."/>
            <person name="Slot J.C."/>
            <person name="Stielow J.B."/>
            <person name="Sun H."/>
            <person name="Kurtzman C.P."/>
            <person name="Blackwell M."/>
            <person name="Grigoriev I.V."/>
            <person name="Jeffries T.W."/>
        </authorList>
    </citation>
    <scope>NUCLEOTIDE SEQUENCE [LARGE SCALE GENOMIC DNA]</scope>
    <source>
        <strain evidence="3 4">DSM 6958</strain>
    </source>
</reference>
<evidence type="ECO:0000313" key="3">
    <source>
        <dbReference type="EMBL" id="ODQ68455.1"/>
    </source>
</evidence>
<dbReference type="OrthoDB" id="60822at2759"/>
<proteinExistence type="predicted"/>
<sequence>MTSTDITQATKELPLSRLSTIPSDPACTYPRVLITFCTKCKWHFRAVWYLQELLSTFNDLLGEIALAPGPSGVFTIKLWIQKDTENDNGILIWDRKSMGGFPDSKELKRLIRNKCWPEQNLGHVDRIKAVEGLVNSAQAPNQDHNNSKNAKNKNKDNKNVSPEENSKITCEDCREI</sequence>
<dbReference type="Gene3D" id="3.40.30.10">
    <property type="entry name" value="Glutaredoxin"/>
    <property type="match status" value="1"/>
</dbReference>
<dbReference type="Proteomes" id="UP000095009">
    <property type="component" value="Unassembled WGS sequence"/>
</dbReference>
<dbReference type="SUPFAM" id="SSF52833">
    <property type="entry name" value="Thioredoxin-like"/>
    <property type="match status" value="1"/>
</dbReference>
<evidence type="ECO:0000256" key="1">
    <source>
        <dbReference type="ARBA" id="ARBA00023284"/>
    </source>
</evidence>
<dbReference type="NCBIfam" id="TIGR02174">
    <property type="entry name" value="CXXU_selWTH"/>
    <property type="match status" value="1"/>
</dbReference>
<dbReference type="PANTHER" id="PTHR36417">
    <property type="entry name" value="SELENOPROTEIN DOMAIN PROTEIN (AFU_ORTHOLOGUE AFUA_1G05220)"/>
    <property type="match status" value="1"/>
</dbReference>
<organism evidence="3 4">
    <name type="scientific">Nadsonia fulvescens var. elongata DSM 6958</name>
    <dbReference type="NCBI Taxonomy" id="857566"/>
    <lineage>
        <taxon>Eukaryota</taxon>
        <taxon>Fungi</taxon>
        <taxon>Dikarya</taxon>
        <taxon>Ascomycota</taxon>
        <taxon>Saccharomycotina</taxon>
        <taxon>Dipodascomycetes</taxon>
        <taxon>Dipodascales</taxon>
        <taxon>Dipodascales incertae sedis</taxon>
        <taxon>Nadsonia</taxon>
    </lineage>
</organism>
<dbReference type="EMBL" id="KV454406">
    <property type="protein sequence ID" value="ODQ68455.1"/>
    <property type="molecule type" value="Genomic_DNA"/>
</dbReference>
<accession>A0A1E3PSN8</accession>
<dbReference type="InterPro" id="IPR036249">
    <property type="entry name" value="Thioredoxin-like_sf"/>
</dbReference>
<dbReference type="AlphaFoldDB" id="A0A1E3PSN8"/>
<feature type="region of interest" description="Disordered" evidence="2">
    <location>
        <begin position="137"/>
        <end position="168"/>
    </location>
</feature>
<keyword evidence="1" id="KW-0676">Redox-active center</keyword>
<dbReference type="Pfam" id="PF10262">
    <property type="entry name" value="Rdx"/>
    <property type="match status" value="1"/>
</dbReference>